<dbReference type="FunFam" id="1.10.510.10:FF:000032">
    <property type="entry name" value="Serine/threonine-protein kinase PBS1"/>
    <property type="match status" value="1"/>
</dbReference>
<protein>
    <recommendedName>
        <fullName evidence="3">non-specific serine/threonine protein kinase</fullName>
        <ecNumber evidence="3">2.7.11.1</ecNumber>
    </recommendedName>
</protein>
<dbReference type="FunFam" id="1.10.340.70:FF:000001">
    <property type="entry name" value="Retrovirus-related Pol polyprotein from transposon gypsy-like Protein"/>
    <property type="match status" value="1"/>
</dbReference>
<accession>A0A1R3K2W1</accession>
<evidence type="ECO:0000256" key="5">
    <source>
        <dbReference type="ARBA" id="ARBA00022527"/>
    </source>
</evidence>
<evidence type="ECO:0000256" key="2">
    <source>
        <dbReference type="ARBA" id="ARBA00008684"/>
    </source>
</evidence>
<dbReference type="SMART" id="SM00220">
    <property type="entry name" value="S_TKc"/>
    <property type="match status" value="1"/>
</dbReference>
<dbReference type="CDD" id="cd14066">
    <property type="entry name" value="STKc_IRAK"/>
    <property type="match status" value="1"/>
</dbReference>
<dbReference type="GO" id="GO:0003964">
    <property type="term" value="F:RNA-directed DNA polymerase activity"/>
    <property type="evidence" value="ECO:0007669"/>
    <property type="project" value="UniProtKB-KW"/>
</dbReference>
<keyword evidence="8" id="KW-0548">Nucleotidyltransferase</keyword>
<sequence>MTGQDRPHDRPSHGSIAQDRAPIGHNRPMEPSTIPQGPMTRARAKRFNEALLSFVRSHLGGTMEVEQDQANLATMLQTLIQRLDTMDTKFDDLGKDVQQVKDGFKTKFGLYEWVEKLYANLKKCTFCTNKLVFLGFVLSSQGIEVDEEKIKAIKDWPTPTNVGQVRSFHGLAGFYRRFVKDFSTLAAPITSVMKKNAPFKWGKEQQEAFETLKEKLTNAPLLVLPNFNNTFEIECDASGVGLGAVLMQGGKLVAYFSEKLNGAALNYPTYDKELYALVRALQTWQHYLWPKEFVIHTHHESLKYLRGQKKLNKRHAKWSEFIESFPYVVRYKQACENSGFGKYYKHDGFLFKESRLCVHSCSLRILLMRESHEGGLMGHFGVDRTYDILHEHFFWPKMRHDVGKYIASCIVCLQAKSTSKPHGLYTPLPIPYEPWTHISMDFVLGLPRSRRGKGSIFVVVDRSIHSTTGFSPFETVYGFNPLTPLDLLSLPLSVQVDMDGQRKADYVRVLHASVRAQIEKKTQHYMNVANKGRKEIIFEPGDWVWLHLRKERFPEKRKSKLLPRGDGPFQVLERINNNAYKLDLPSEYGNVSATFNVSYLSLLDSDVDLRTNPFQGRGNDAPRAYHGLEKHNGANGGHVLDKHGDVSDNQEDAKVDPAAPSYGNMTDQDRPHDRPSHGSIAQDRAPTGHNRPIDPLAIPQGPMTRARAKRFKEALLGFVKSHLGENYASKTSAPDQMKIVEAPKAAGSNNIAAQTFTFRKLANATKNFRQECLIGEGGFGRVYKGKLEKTGQVVAVKHLDRNGLQGNKEFLLEVLMLSLLHHQNLVNLIGYCADGDQRLLVYEYMPLGSLEDHLLDLTPDQEPLDWYARMKIALGAAKGLEYLHDKANPPVIYRDLKSSNILLDKEFNAKLSDFGLAKLGPTEDKTHVSSRVMGTYGYCAPEYQRIGQLTVKSDVYSFGVVLLELISGRRAIDTTRPNKEQNLVAWAQPVFKYPSRFPELTDPILTGEFPVKALNQAVAVAAMCLQEEASVRPLISDVVTVLSFLGNGPDANMVDSSPESDEKPTYDDDEDADERRGLPFL</sequence>
<evidence type="ECO:0000256" key="11">
    <source>
        <dbReference type="ARBA" id="ARBA00022759"/>
    </source>
</evidence>
<keyword evidence="17" id="KW-0449">Lipoprotein</keyword>
<dbReference type="GO" id="GO:0004519">
    <property type="term" value="F:endonuclease activity"/>
    <property type="evidence" value="ECO:0007669"/>
    <property type="project" value="UniProtKB-KW"/>
</dbReference>
<dbReference type="Gene3D" id="3.30.70.270">
    <property type="match status" value="2"/>
</dbReference>
<dbReference type="InterPro" id="IPR043128">
    <property type="entry name" value="Rev_trsase/Diguanyl_cyclase"/>
</dbReference>
<evidence type="ECO:0000259" key="22">
    <source>
        <dbReference type="PROSITE" id="PS50011"/>
    </source>
</evidence>
<dbReference type="AlphaFoldDB" id="A0A1R3K2W1"/>
<dbReference type="Gene3D" id="3.30.200.20">
    <property type="entry name" value="Phosphorylase Kinase, domain 1"/>
    <property type="match status" value="1"/>
</dbReference>
<dbReference type="InterPro" id="IPR041373">
    <property type="entry name" value="RT_RNaseH"/>
</dbReference>
<dbReference type="InterPro" id="IPR000719">
    <property type="entry name" value="Prot_kinase_dom"/>
</dbReference>
<evidence type="ECO:0000256" key="3">
    <source>
        <dbReference type="ARBA" id="ARBA00012513"/>
    </source>
</evidence>
<dbReference type="EMBL" id="AWWV01006433">
    <property type="protein sequence ID" value="OMP01424.1"/>
    <property type="molecule type" value="Genomic_DNA"/>
</dbReference>
<dbReference type="GO" id="GO:0005886">
    <property type="term" value="C:plasma membrane"/>
    <property type="evidence" value="ECO:0007669"/>
    <property type="project" value="UniProtKB-SubCell"/>
</dbReference>
<dbReference type="OrthoDB" id="1933708at2759"/>
<dbReference type="Pfam" id="PF17921">
    <property type="entry name" value="Integrase_H2C2"/>
    <property type="match status" value="1"/>
</dbReference>
<evidence type="ECO:0000256" key="16">
    <source>
        <dbReference type="ARBA" id="ARBA00023136"/>
    </source>
</evidence>
<feature type="region of interest" description="Disordered" evidence="21">
    <location>
        <begin position="1"/>
        <end position="40"/>
    </location>
</feature>
<evidence type="ECO:0000256" key="21">
    <source>
        <dbReference type="SAM" id="MobiDB-lite"/>
    </source>
</evidence>
<keyword evidence="12" id="KW-0418">Kinase</keyword>
<dbReference type="Pfam" id="PF24626">
    <property type="entry name" value="SH3_Tf2-1"/>
    <property type="match status" value="1"/>
</dbReference>
<dbReference type="InterPro" id="IPR043502">
    <property type="entry name" value="DNA/RNA_pol_sf"/>
</dbReference>
<evidence type="ECO:0000256" key="17">
    <source>
        <dbReference type="ARBA" id="ARBA00023288"/>
    </source>
</evidence>
<comment type="subcellular location">
    <subcellularLocation>
        <location evidence="1">Cell membrane</location>
        <topology evidence="1">Lipid-anchor</topology>
    </subcellularLocation>
</comment>
<dbReference type="Gramene" id="OMP01424">
    <property type="protein sequence ID" value="OMP01424"/>
    <property type="gene ID" value="CCACVL1_03095"/>
</dbReference>
<feature type="region of interest" description="Disordered" evidence="21">
    <location>
        <begin position="613"/>
        <end position="700"/>
    </location>
</feature>
<dbReference type="Gene3D" id="1.10.340.70">
    <property type="match status" value="1"/>
</dbReference>
<keyword evidence="15" id="KW-0695">RNA-directed DNA polymerase</keyword>
<feature type="compositionally biased region" description="Basic and acidic residues" evidence="21">
    <location>
        <begin position="667"/>
        <end position="676"/>
    </location>
</feature>
<evidence type="ECO:0000256" key="8">
    <source>
        <dbReference type="ARBA" id="ARBA00022695"/>
    </source>
</evidence>
<evidence type="ECO:0000256" key="15">
    <source>
        <dbReference type="ARBA" id="ARBA00022918"/>
    </source>
</evidence>
<dbReference type="PROSITE" id="PS00108">
    <property type="entry name" value="PROTEIN_KINASE_ST"/>
    <property type="match status" value="1"/>
</dbReference>
<keyword evidence="7" id="KW-0808">Transferase</keyword>
<keyword evidence="9" id="KW-0540">Nuclease</keyword>
<dbReference type="SUPFAM" id="SSF56112">
    <property type="entry name" value="Protein kinase-like (PK-like)"/>
    <property type="match status" value="1"/>
</dbReference>
<dbReference type="PROSITE" id="PS00107">
    <property type="entry name" value="PROTEIN_KINASE_ATP"/>
    <property type="match status" value="1"/>
</dbReference>
<feature type="domain" description="Protein kinase" evidence="22">
    <location>
        <begin position="768"/>
        <end position="1045"/>
    </location>
</feature>
<evidence type="ECO:0000256" key="20">
    <source>
        <dbReference type="PROSITE-ProRule" id="PRU10141"/>
    </source>
</evidence>
<reference evidence="23 24" key="1">
    <citation type="submission" date="2013-09" db="EMBL/GenBank/DDBJ databases">
        <title>Corchorus capsularis genome sequencing.</title>
        <authorList>
            <person name="Alam M."/>
            <person name="Haque M.S."/>
            <person name="Islam M.S."/>
            <person name="Emdad E.M."/>
            <person name="Islam M.M."/>
            <person name="Ahmed B."/>
            <person name="Halim A."/>
            <person name="Hossen Q.M.M."/>
            <person name="Hossain M.Z."/>
            <person name="Ahmed R."/>
            <person name="Khan M.M."/>
            <person name="Islam R."/>
            <person name="Rashid M.M."/>
            <person name="Khan S.A."/>
            <person name="Rahman M.S."/>
            <person name="Alam M."/>
        </authorList>
    </citation>
    <scope>NUCLEOTIDE SEQUENCE [LARGE SCALE GENOMIC DNA]</scope>
    <source>
        <strain evidence="24">cv. CVL-1</strain>
        <tissue evidence="23">Whole seedling</tissue>
    </source>
</reference>
<evidence type="ECO:0000256" key="10">
    <source>
        <dbReference type="ARBA" id="ARBA00022741"/>
    </source>
</evidence>
<dbReference type="GO" id="GO:0016787">
    <property type="term" value="F:hydrolase activity"/>
    <property type="evidence" value="ECO:0007669"/>
    <property type="project" value="UniProtKB-KW"/>
</dbReference>
<dbReference type="STRING" id="210143.A0A1R3K2W1"/>
<evidence type="ECO:0000256" key="18">
    <source>
        <dbReference type="ARBA" id="ARBA00047899"/>
    </source>
</evidence>
<proteinExistence type="inferred from homology"/>
<evidence type="ECO:0000256" key="4">
    <source>
        <dbReference type="ARBA" id="ARBA00022475"/>
    </source>
</evidence>
<feature type="binding site" evidence="20">
    <location>
        <position position="797"/>
    </location>
    <ligand>
        <name>ATP</name>
        <dbReference type="ChEBI" id="CHEBI:30616"/>
    </ligand>
</feature>
<evidence type="ECO:0000256" key="19">
    <source>
        <dbReference type="ARBA" id="ARBA00048679"/>
    </source>
</evidence>
<comment type="caution">
    <text evidence="23">The sequence shown here is derived from an EMBL/GenBank/DDBJ whole genome shotgun (WGS) entry which is preliminary data.</text>
</comment>
<dbReference type="InterPro" id="IPR056924">
    <property type="entry name" value="SH3_Tf2-1"/>
</dbReference>
<organism evidence="23 24">
    <name type="scientific">Corchorus capsularis</name>
    <name type="common">Jute</name>
    <dbReference type="NCBI Taxonomy" id="210143"/>
    <lineage>
        <taxon>Eukaryota</taxon>
        <taxon>Viridiplantae</taxon>
        <taxon>Streptophyta</taxon>
        <taxon>Embryophyta</taxon>
        <taxon>Tracheophyta</taxon>
        <taxon>Spermatophyta</taxon>
        <taxon>Magnoliopsida</taxon>
        <taxon>eudicotyledons</taxon>
        <taxon>Gunneridae</taxon>
        <taxon>Pentapetalae</taxon>
        <taxon>rosids</taxon>
        <taxon>malvids</taxon>
        <taxon>Malvales</taxon>
        <taxon>Malvaceae</taxon>
        <taxon>Grewioideae</taxon>
        <taxon>Apeibeae</taxon>
        <taxon>Corchorus</taxon>
    </lineage>
</organism>
<dbReference type="CDD" id="cd09274">
    <property type="entry name" value="RNase_HI_RT_Ty3"/>
    <property type="match status" value="1"/>
</dbReference>
<dbReference type="EC" id="2.7.11.1" evidence="3"/>
<dbReference type="Pfam" id="PF17917">
    <property type="entry name" value="RT_RNaseH"/>
    <property type="match status" value="1"/>
</dbReference>
<gene>
    <name evidence="23" type="ORF">CCACVL1_03095</name>
</gene>
<dbReference type="Pfam" id="PF00069">
    <property type="entry name" value="Pkinase"/>
    <property type="match status" value="1"/>
</dbReference>
<evidence type="ECO:0000256" key="9">
    <source>
        <dbReference type="ARBA" id="ARBA00022722"/>
    </source>
</evidence>
<evidence type="ECO:0000313" key="24">
    <source>
        <dbReference type="Proteomes" id="UP000188268"/>
    </source>
</evidence>
<keyword evidence="14 20" id="KW-0067">ATP-binding</keyword>
<dbReference type="Gene3D" id="1.10.510.10">
    <property type="entry name" value="Transferase(Phosphotransferase) domain 1"/>
    <property type="match status" value="1"/>
</dbReference>
<name>A0A1R3K2W1_COCAP</name>
<keyword evidence="5" id="KW-0723">Serine/threonine-protein kinase</keyword>
<dbReference type="FunFam" id="3.30.200.20:FF:000186">
    <property type="entry name" value="Serine/threonine-protein kinase PBS1"/>
    <property type="match status" value="1"/>
</dbReference>
<feature type="region of interest" description="Disordered" evidence="21">
    <location>
        <begin position="1050"/>
        <end position="1081"/>
    </location>
</feature>
<keyword evidence="13" id="KW-0378">Hydrolase</keyword>
<dbReference type="Proteomes" id="UP000188268">
    <property type="component" value="Unassembled WGS sequence"/>
</dbReference>
<keyword evidence="16" id="KW-0472">Membrane</keyword>
<dbReference type="PANTHER" id="PTHR35046:SF9">
    <property type="entry name" value="RNA-DIRECTED DNA POLYMERASE"/>
    <property type="match status" value="1"/>
</dbReference>
<keyword evidence="6" id="KW-0597">Phosphoprotein</keyword>
<keyword evidence="24" id="KW-1185">Reference proteome</keyword>
<evidence type="ECO:0000256" key="7">
    <source>
        <dbReference type="ARBA" id="ARBA00022679"/>
    </source>
</evidence>
<keyword evidence="10 20" id="KW-0547">Nucleotide-binding</keyword>
<evidence type="ECO:0000313" key="23">
    <source>
        <dbReference type="EMBL" id="OMP01424.1"/>
    </source>
</evidence>
<dbReference type="GO" id="GO:0004674">
    <property type="term" value="F:protein serine/threonine kinase activity"/>
    <property type="evidence" value="ECO:0007669"/>
    <property type="project" value="UniProtKB-KW"/>
</dbReference>
<evidence type="ECO:0000256" key="1">
    <source>
        <dbReference type="ARBA" id="ARBA00004193"/>
    </source>
</evidence>
<keyword evidence="4" id="KW-1003">Cell membrane</keyword>
<dbReference type="FunFam" id="3.30.70.270:FF:000020">
    <property type="entry name" value="Transposon Tf2-6 polyprotein-like Protein"/>
    <property type="match status" value="1"/>
</dbReference>
<comment type="catalytic activity">
    <reaction evidence="19">
        <text>L-seryl-[protein] + ATP = O-phospho-L-seryl-[protein] + ADP + H(+)</text>
        <dbReference type="Rhea" id="RHEA:17989"/>
        <dbReference type="Rhea" id="RHEA-COMP:9863"/>
        <dbReference type="Rhea" id="RHEA-COMP:11604"/>
        <dbReference type="ChEBI" id="CHEBI:15378"/>
        <dbReference type="ChEBI" id="CHEBI:29999"/>
        <dbReference type="ChEBI" id="CHEBI:30616"/>
        <dbReference type="ChEBI" id="CHEBI:83421"/>
        <dbReference type="ChEBI" id="CHEBI:456216"/>
        <dbReference type="EC" id="2.7.11.1"/>
    </reaction>
</comment>
<dbReference type="InterPro" id="IPR008271">
    <property type="entry name" value="Ser/Thr_kinase_AS"/>
</dbReference>
<keyword evidence="11" id="KW-0255">Endonuclease</keyword>
<evidence type="ECO:0000256" key="13">
    <source>
        <dbReference type="ARBA" id="ARBA00022801"/>
    </source>
</evidence>
<comment type="catalytic activity">
    <reaction evidence="18">
        <text>L-threonyl-[protein] + ATP = O-phospho-L-threonyl-[protein] + ADP + H(+)</text>
        <dbReference type="Rhea" id="RHEA:46608"/>
        <dbReference type="Rhea" id="RHEA-COMP:11060"/>
        <dbReference type="Rhea" id="RHEA-COMP:11605"/>
        <dbReference type="ChEBI" id="CHEBI:15378"/>
        <dbReference type="ChEBI" id="CHEBI:30013"/>
        <dbReference type="ChEBI" id="CHEBI:30616"/>
        <dbReference type="ChEBI" id="CHEBI:61977"/>
        <dbReference type="ChEBI" id="CHEBI:456216"/>
        <dbReference type="EC" id="2.7.11.1"/>
    </reaction>
</comment>
<dbReference type="InterPro" id="IPR017441">
    <property type="entry name" value="Protein_kinase_ATP_BS"/>
</dbReference>
<dbReference type="InterPro" id="IPR041588">
    <property type="entry name" value="Integrase_H2C2"/>
</dbReference>
<dbReference type="PANTHER" id="PTHR35046">
    <property type="entry name" value="ZINC KNUCKLE (CCHC-TYPE) FAMILY PROTEIN"/>
    <property type="match status" value="1"/>
</dbReference>
<dbReference type="PROSITE" id="PS50011">
    <property type="entry name" value="PROTEIN_KINASE_DOM"/>
    <property type="match status" value="1"/>
</dbReference>
<comment type="similarity">
    <text evidence="2">Belongs to the protein kinase superfamily. Ser/Thr protein kinase family.</text>
</comment>
<evidence type="ECO:0000256" key="12">
    <source>
        <dbReference type="ARBA" id="ARBA00022777"/>
    </source>
</evidence>
<feature type="compositionally biased region" description="Basic and acidic residues" evidence="21">
    <location>
        <begin position="1"/>
        <end position="12"/>
    </location>
</feature>
<dbReference type="InterPro" id="IPR011009">
    <property type="entry name" value="Kinase-like_dom_sf"/>
</dbReference>
<feature type="compositionally biased region" description="Basic and acidic residues" evidence="21">
    <location>
        <begin position="639"/>
        <end position="655"/>
    </location>
</feature>
<dbReference type="SUPFAM" id="SSF56672">
    <property type="entry name" value="DNA/RNA polymerases"/>
    <property type="match status" value="1"/>
</dbReference>
<evidence type="ECO:0000256" key="6">
    <source>
        <dbReference type="ARBA" id="ARBA00022553"/>
    </source>
</evidence>
<evidence type="ECO:0000256" key="14">
    <source>
        <dbReference type="ARBA" id="ARBA00022840"/>
    </source>
</evidence>
<dbReference type="GO" id="GO:0005524">
    <property type="term" value="F:ATP binding"/>
    <property type="evidence" value="ECO:0007669"/>
    <property type="project" value="UniProtKB-UniRule"/>
</dbReference>